<reference evidence="1" key="1">
    <citation type="journal article" date="2018" name="Genome Biol. Evol.">
        <title>Genomics and development of Lentinus tigrinus, a white-rot wood-decaying mushroom with dimorphic fruiting bodies.</title>
        <authorList>
            <person name="Wu B."/>
            <person name="Xu Z."/>
            <person name="Knudson A."/>
            <person name="Carlson A."/>
            <person name="Chen N."/>
            <person name="Kovaka S."/>
            <person name="LaButti K."/>
            <person name="Lipzen A."/>
            <person name="Pennachio C."/>
            <person name="Riley R."/>
            <person name="Schakwitz W."/>
            <person name="Umezawa K."/>
            <person name="Ohm R.A."/>
            <person name="Grigoriev I.V."/>
            <person name="Nagy L.G."/>
            <person name="Gibbons J."/>
            <person name="Hibbett D."/>
        </authorList>
    </citation>
    <scope>NUCLEOTIDE SEQUENCE [LARGE SCALE GENOMIC DNA]</scope>
    <source>
        <strain evidence="1">ALCF2SS1-6</strain>
    </source>
</reference>
<name>A0A5C2SH60_9APHY</name>
<gene>
    <name evidence="1" type="ORF">L227DRAFT_430114</name>
</gene>
<dbReference type="InterPro" id="IPR032675">
    <property type="entry name" value="LRR_dom_sf"/>
</dbReference>
<organism evidence="1 2">
    <name type="scientific">Lentinus tigrinus ALCF2SS1-6</name>
    <dbReference type="NCBI Taxonomy" id="1328759"/>
    <lineage>
        <taxon>Eukaryota</taxon>
        <taxon>Fungi</taxon>
        <taxon>Dikarya</taxon>
        <taxon>Basidiomycota</taxon>
        <taxon>Agaricomycotina</taxon>
        <taxon>Agaricomycetes</taxon>
        <taxon>Polyporales</taxon>
        <taxon>Polyporaceae</taxon>
        <taxon>Lentinus</taxon>
    </lineage>
</organism>
<dbReference type="EMBL" id="ML122258">
    <property type="protein sequence ID" value="RPD62568.1"/>
    <property type="molecule type" value="Genomic_DNA"/>
</dbReference>
<evidence type="ECO:0008006" key="3">
    <source>
        <dbReference type="Google" id="ProtNLM"/>
    </source>
</evidence>
<proteinExistence type="predicted"/>
<dbReference type="STRING" id="1328759.A0A5C2SH60"/>
<keyword evidence="2" id="KW-1185">Reference proteome</keyword>
<accession>A0A5C2SH60</accession>
<dbReference type="Gene3D" id="3.80.10.10">
    <property type="entry name" value="Ribonuclease Inhibitor"/>
    <property type="match status" value="1"/>
</dbReference>
<evidence type="ECO:0000313" key="1">
    <source>
        <dbReference type="EMBL" id="RPD62568.1"/>
    </source>
</evidence>
<evidence type="ECO:0000313" key="2">
    <source>
        <dbReference type="Proteomes" id="UP000313359"/>
    </source>
</evidence>
<sequence>MQRALDVPEIVLHICAFADDSTLARLARCRSSFHECAIEVLWCDIPALSHLIQCFPADVWREEGGELKFVKLPGLRDWSRVFHYSPYVRRLGLWHLPGATLPRINPQALWTVAALKPTLAIFPNLRTLSCVYGSQVPDECTPALLSLIGAHVRDIYLRLRYLPDILPSTLSYISEKFSHLNFLTIKFTSGSVTSPLPELSLPLTTHSLTRFECHDRVVLDKESFNLLSHLPRLESLVCTLHDLLEGLLLVSGAAREAPPFQALRELYIDTVLPLGVVPSSVVALNAVQIVRLTLWEPPEARHIPFLFHGIRRLFSPSALTYLNVELKGGSQPIKLPACLRPLLDFRALESLVVCTHCGLCLDNRLCAEMAQAWPRIQYISLCSRNPSEDVLDLPTLEGLVPFAIHCPDLNSLGLQLNAQDTQYMQMSLPRRSKRPSLTSLGAVCCPISRPDQVATFLARTFPRLTNAFPTSYGSTGSGPAWKKDWQEVNRYLELFASIRADEREWVEVEREGENQCGQIPPI</sequence>
<dbReference type="AlphaFoldDB" id="A0A5C2SH60"/>
<dbReference type="OrthoDB" id="2750109at2759"/>
<dbReference type="Proteomes" id="UP000313359">
    <property type="component" value="Unassembled WGS sequence"/>
</dbReference>
<protein>
    <recommendedName>
        <fullName evidence="3">F-box domain-containing protein</fullName>
    </recommendedName>
</protein>